<dbReference type="SMART" id="SM00894">
    <property type="entry name" value="Excalibur"/>
    <property type="match status" value="1"/>
</dbReference>
<evidence type="ECO:0000256" key="1">
    <source>
        <dbReference type="SAM" id="MobiDB-lite"/>
    </source>
</evidence>
<dbReference type="Pfam" id="PF07510">
    <property type="entry name" value="GmrSD_C"/>
    <property type="match status" value="1"/>
</dbReference>
<protein>
    <submittedName>
        <fullName evidence="4">DUF1524 domain-containing protein</fullName>
    </submittedName>
</protein>
<feature type="compositionally biased region" description="Pro residues" evidence="1">
    <location>
        <begin position="318"/>
        <end position="333"/>
    </location>
</feature>
<reference evidence="4 5" key="1">
    <citation type="journal article" date="2024" name="Fungal Genet. Biol.">
        <title>The porcine skin microbiome exhibits broad fungal antagonism.</title>
        <authorList>
            <person name="De La Cruz K.F."/>
            <person name="Townsend E.C."/>
            <person name="Alex Cheong J.Z."/>
            <person name="Salamzade R."/>
            <person name="Liu A."/>
            <person name="Sandstrom S."/>
            <person name="Davila E."/>
            <person name="Huang L."/>
            <person name="Xu K.H."/>
            <person name="Wu S.Y."/>
            <person name="Meudt J.J."/>
            <person name="Shanmuganayagam D."/>
            <person name="Gibson A.L.F."/>
            <person name="Kalan L.R."/>
        </authorList>
    </citation>
    <scope>NUCLEOTIDE SEQUENCE [LARGE SCALE GENOMIC DNA]</scope>
    <source>
        <strain evidence="4 5">LK2625</strain>
    </source>
</reference>
<feature type="signal peptide" evidence="2">
    <location>
        <begin position="1"/>
        <end position="27"/>
    </location>
</feature>
<gene>
    <name evidence="4" type="ORF">VVR66_04235</name>
</gene>
<dbReference type="PANTHER" id="PTHR24094:SF15">
    <property type="entry name" value="AMP-DEPENDENT SYNTHETASE_LIGASE DOMAIN-CONTAINING PROTEIN-RELATED"/>
    <property type="match status" value="1"/>
</dbReference>
<name>A0ABV3UZS6_9MICC</name>
<keyword evidence="5" id="KW-1185">Reference proteome</keyword>
<feature type="region of interest" description="Disordered" evidence="1">
    <location>
        <begin position="354"/>
        <end position="378"/>
    </location>
</feature>
<dbReference type="PROSITE" id="PS51257">
    <property type="entry name" value="PROKAR_LIPOPROTEIN"/>
    <property type="match status" value="1"/>
</dbReference>
<dbReference type="Pfam" id="PF05901">
    <property type="entry name" value="Excalibur"/>
    <property type="match status" value="1"/>
</dbReference>
<accession>A0ABV3UZS6</accession>
<evidence type="ECO:0000313" key="4">
    <source>
        <dbReference type="EMBL" id="MEX3593916.1"/>
    </source>
</evidence>
<dbReference type="EMBL" id="JAYWLU010000003">
    <property type="protein sequence ID" value="MEX3593916.1"/>
    <property type="molecule type" value="Genomic_DNA"/>
</dbReference>
<feature type="region of interest" description="Disordered" evidence="1">
    <location>
        <begin position="279"/>
        <end position="336"/>
    </location>
</feature>
<feature type="region of interest" description="Disordered" evidence="1">
    <location>
        <begin position="28"/>
        <end position="102"/>
    </location>
</feature>
<feature type="compositionally biased region" description="Basic and acidic residues" evidence="1">
    <location>
        <begin position="66"/>
        <end position="78"/>
    </location>
</feature>
<feature type="compositionally biased region" description="Low complexity" evidence="1">
    <location>
        <begin position="31"/>
        <end position="58"/>
    </location>
</feature>
<dbReference type="RefSeq" id="WP_368629004.1">
    <property type="nucleotide sequence ID" value="NZ_JAYWLU010000003.1"/>
</dbReference>
<dbReference type="PANTHER" id="PTHR24094">
    <property type="entry name" value="SECRETED PROTEIN"/>
    <property type="match status" value="1"/>
</dbReference>
<proteinExistence type="predicted"/>
<feature type="domain" description="Excalibur calcium-binding" evidence="3">
    <location>
        <begin position="339"/>
        <end position="375"/>
    </location>
</feature>
<comment type="caution">
    <text evidence="4">The sequence shown here is derived from an EMBL/GenBank/DDBJ whole genome shotgun (WGS) entry which is preliminary data.</text>
</comment>
<dbReference type="InterPro" id="IPR011089">
    <property type="entry name" value="GmrSD_C"/>
</dbReference>
<feature type="chain" id="PRO_5046397050" evidence="2">
    <location>
        <begin position="28"/>
        <end position="378"/>
    </location>
</feature>
<dbReference type="Proteomes" id="UP001558481">
    <property type="component" value="Unassembled WGS sequence"/>
</dbReference>
<dbReference type="InterPro" id="IPR008613">
    <property type="entry name" value="Excalibur_Ca-bd_domain"/>
</dbReference>
<evidence type="ECO:0000313" key="5">
    <source>
        <dbReference type="Proteomes" id="UP001558481"/>
    </source>
</evidence>
<sequence>MAASPRSPLRSAALGALALLGALTGCAPVEAPASNPAESTSAPSASAASSADSTTTPLAPGPEPSEPSRAETPMREAAPEDQAVEADETNRSPVRAGLGELLVTGRAPKTDYSREQFGVRWADTDRNGCDTRNDILRRDLTDVAVAPGTQGCKVLSGDLTSPFTGDYVDFVSGTHTSSDVQIDHVVALSDAWQKGAQNLDADRRTQFANDPLNLLAVDGPSNSAKGDGDAATWLPPNKEFRCEYVARQIAVKQRYELWVTDAEKRAMDRVLTQCPDQPLTVAHSVPEPSEPPTAPENAQPASREPEAVEPPASQAPAFPAPPIPAPSAPPAPAAPDDVYFAKCADARAAGAAPLYAGQPGYRPGLDGDGDGVACEPRR</sequence>
<evidence type="ECO:0000256" key="2">
    <source>
        <dbReference type="SAM" id="SignalP"/>
    </source>
</evidence>
<organism evidence="4 5">
    <name type="scientific">Kocuria carniphila</name>
    <dbReference type="NCBI Taxonomy" id="262208"/>
    <lineage>
        <taxon>Bacteria</taxon>
        <taxon>Bacillati</taxon>
        <taxon>Actinomycetota</taxon>
        <taxon>Actinomycetes</taxon>
        <taxon>Micrococcales</taxon>
        <taxon>Micrococcaceae</taxon>
        <taxon>Kocuria</taxon>
    </lineage>
</organism>
<evidence type="ECO:0000259" key="3">
    <source>
        <dbReference type="SMART" id="SM00894"/>
    </source>
</evidence>
<keyword evidence="2" id="KW-0732">Signal</keyword>